<evidence type="ECO:0008006" key="2">
    <source>
        <dbReference type="Google" id="ProtNLM"/>
    </source>
</evidence>
<dbReference type="AlphaFoldDB" id="A0A7C4CG60"/>
<evidence type="ECO:0000313" key="1">
    <source>
        <dbReference type="EMBL" id="HGU40179.1"/>
    </source>
</evidence>
<dbReference type="EMBL" id="DSZY01000014">
    <property type="protein sequence ID" value="HGU40179.1"/>
    <property type="molecule type" value="Genomic_DNA"/>
</dbReference>
<gene>
    <name evidence="1" type="ORF">ENT77_03165</name>
</gene>
<protein>
    <recommendedName>
        <fullName evidence="2">DUF3108 domain-containing protein</fullName>
    </recommendedName>
</protein>
<sequence>MITVKKVKLSLLVLMFVLTSVFGAEYVVRVDSMILGRVKTILGKNGWVSVSEIEYGEKYVVETRTVYTADGVPANYEAIFRTHGEVVAKIISTRKQNTTNVTLYAYNDSSKPAVKTFAFDNPEIFILDNNFVIPHFEMLLRNPRPVYHILIPQALFDPSKTAKASGTATLKRDSQGRFIFSYEGIEIKITVDRFGIVRMEYSNGIVVERVKK</sequence>
<reference evidence="1" key="1">
    <citation type="journal article" date="2020" name="mSystems">
        <title>Genome- and Community-Level Interaction Insights into Carbon Utilization and Element Cycling Functions of Hydrothermarchaeota in Hydrothermal Sediment.</title>
        <authorList>
            <person name="Zhou Z."/>
            <person name="Liu Y."/>
            <person name="Xu W."/>
            <person name="Pan J."/>
            <person name="Luo Z.H."/>
            <person name="Li M."/>
        </authorList>
    </citation>
    <scope>NUCLEOTIDE SEQUENCE [LARGE SCALE GENOMIC DNA]</scope>
    <source>
        <strain evidence="1">SpSt-609</strain>
    </source>
</reference>
<organism evidence="1">
    <name type="scientific">Fervidobacterium thailandense</name>
    <dbReference type="NCBI Taxonomy" id="1008305"/>
    <lineage>
        <taxon>Bacteria</taxon>
        <taxon>Thermotogati</taxon>
        <taxon>Thermotogota</taxon>
        <taxon>Thermotogae</taxon>
        <taxon>Thermotogales</taxon>
        <taxon>Fervidobacteriaceae</taxon>
        <taxon>Fervidobacterium</taxon>
    </lineage>
</organism>
<accession>A0A7C4CG60</accession>
<proteinExistence type="predicted"/>
<comment type="caution">
    <text evidence="1">The sequence shown here is derived from an EMBL/GenBank/DDBJ whole genome shotgun (WGS) entry which is preliminary data.</text>
</comment>
<name>A0A7C4CG60_9BACT</name>